<dbReference type="OrthoDB" id="6063622at2759"/>
<evidence type="ECO:0000313" key="2">
    <source>
        <dbReference type="EMBL" id="CAG5129915.1"/>
    </source>
</evidence>
<comment type="caution">
    <text evidence="2">The sequence shown here is derived from an EMBL/GenBank/DDBJ whole genome shotgun (WGS) entry which is preliminary data.</text>
</comment>
<accession>A0A8S3ZQ51</accession>
<sequence length="282" mass="31936">MEGSARCKYSPSKTLIKITDGKGQATYDHVSQEGPEKDPHLYAEVTPMILPTNDTEGRLESIEKQHNRLLEDFNQFKTDIASQIASLKEINTTLMTLVMDSSQKLQDSMDRLLLKFSENSDHLGQQILEVRREIVTAARKQHPNPTQVLVHSFEWEVTNVDHFSKSQKEFSSHCYLIPHLDYKTHGSVVGHKDGRMRLKLVGEFGHSFSRNSLQRNTKFECTAHVLDKSEKLQELIVGRAVGDFNGGNEWYLGELSTSDLKKRGYVTKGGNISLKFTIEISG</sequence>
<feature type="coiled-coil region" evidence="1">
    <location>
        <begin position="52"/>
        <end position="79"/>
    </location>
</feature>
<dbReference type="EMBL" id="CAJHNH020003757">
    <property type="protein sequence ID" value="CAG5129915.1"/>
    <property type="molecule type" value="Genomic_DNA"/>
</dbReference>
<dbReference type="Proteomes" id="UP000678393">
    <property type="component" value="Unassembled WGS sequence"/>
</dbReference>
<evidence type="ECO:0000256" key="1">
    <source>
        <dbReference type="SAM" id="Coils"/>
    </source>
</evidence>
<organism evidence="2 3">
    <name type="scientific">Candidula unifasciata</name>
    <dbReference type="NCBI Taxonomy" id="100452"/>
    <lineage>
        <taxon>Eukaryota</taxon>
        <taxon>Metazoa</taxon>
        <taxon>Spiralia</taxon>
        <taxon>Lophotrochozoa</taxon>
        <taxon>Mollusca</taxon>
        <taxon>Gastropoda</taxon>
        <taxon>Heterobranchia</taxon>
        <taxon>Euthyneura</taxon>
        <taxon>Panpulmonata</taxon>
        <taxon>Eupulmonata</taxon>
        <taxon>Stylommatophora</taxon>
        <taxon>Helicina</taxon>
        <taxon>Helicoidea</taxon>
        <taxon>Geomitridae</taxon>
        <taxon>Candidula</taxon>
    </lineage>
</organism>
<keyword evidence="1" id="KW-0175">Coiled coil</keyword>
<gene>
    <name evidence="2" type="ORF">CUNI_LOCUS15473</name>
</gene>
<proteinExistence type="predicted"/>
<dbReference type="AlphaFoldDB" id="A0A8S3ZQ51"/>
<keyword evidence="3" id="KW-1185">Reference proteome</keyword>
<protein>
    <submittedName>
        <fullName evidence="2">Uncharacterized protein</fullName>
    </submittedName>
</protein>
<reference evidence="2" key="1">
    <citation type="submission" date="2021-04" db="EMBL/GenBank/DDBJ databases">
        <authorList>
            <consortium name="Molecular Ecology Group"/>
        </authorList>
    </citation>
    <scope>NUCLEOTIDE SEQUENCE</scope>
</reference>
<name>A0A8S3ZQ51_9EUPU</name>
<evidence type="ECO:0000313" key="3">
    <source>
        <dbReference type="Proteomes" id="UP000678393"/>
    </source>
</evidence>